<dbReference type="Proteomes" id="UP000490535">
    <property type="component" value="Unassembled WGS sequence"/>
</dbReference>
<name>A0A833PAV2_ACIBZ</name>
<dbReference type="EMBL" id="WNDP01000219">
    <property type="protein sequence ID" value="KAF1015353.1"/>
    <property type="molecule type" value="Genomic_DNA"/>
</dbReference>
<dbReference type="InterPro" id="IPR029044">
    <property type="entry name" value="Nucleotide-diphossugar_trans"/>
</dbReference>
<sequence>MKVETYLINLDGSDERLQRATEQLQAVDWPFERFSAYDGRGQDLTSFENYDDVGTQQTLGRRLLNSELGCYLSHYGCAEKFLKSDADYLVVLEDDMKITSDFKKSMDQILSYLDQHKSLDWYLINLAAKKKKFSKDIVDLDNFSLWHAYYFPIRGLGLIWSKKGAEAFVASGKTMTMPVDIFFQTWLSKNGKGLGVWPALVKPAGLDSDILGTVATQGISRKEKENRDSSYGLKKQKRMWRDRIYAFKHLYF</sequence>
<comment type="caution">
    <text evidence="2">The sequence shown here is derived from an EMBL/GenBank/DDBJ whole genome shotgun (WGS) entry which is preliminary data.</text>
</comment>
<dbReference type="Pfam" id="PF01755">
    <property type="entry name" value="Glyco_transf_25"/>
    <property type="match status" value="1"/>
</dbReference>
<organism evidence="2 3">
    <name type="scientific">Acinetobacter bereziniae</name>
    <name type="common">Acinetobacter genomosp. 10</name>
    <dbReference type="NCBI Taxonomy" id="106648"/>
    <lineage>
        <taxon>Bacteria</taxon>
        <taxon>Pseudomonadati</taxon>
        <taxon>Pseudomonadota</taxon>
        <taxon>Gammaproteobacteria</taxon>
        <taxon>Moraxellales</taxon>
        <taxon>Moraxellaceae</taxon>
        <taxon>Acinetobacter</taxon>
    </lineage>
</organism>
<proteinExistence type="predicted"/>
<dbReference type="Gene3D" id="3.90.550.10">
    <property type="entry name" value="Spore Coat Polysaccharide Biosynthesis Protein SpsA, Chain A"/>
    <property type="match status" value="1"/>
</dbReference>
<evidence type="ECO:0000259" key="1">
    <source>
        <dbReference type="Pfam" id="PF01755"/>
    </source>
</evidence>
<feature type="domain" description="Glycosyl transferase family 25" evidence="1">
    <location>
        <begin position="4"/>
        <end position="180"/>
    </location>
</feature>
<protein>
    <recommendedName>
        <fullName evidence="1">Glycosyl transferase family 25 domain-containing protein</fullName>
    </recommendedName>
</protein>
<evidence type="ECO:0000313" key="2">
    <source>
        <dbReference type="EMBL" id="KAF1015353.1"/>
    </source>
</evidence>
<gene>
    <name evidence="2" type="ORF">GAK29_04592</name>
</gene>
<dbReference type="CDD" id="cd06532">
    <property type="entry name" value="Glyco_transf_25"/>
    <property type="match status" value="1"/>
</dbReference>
<dbReference type="InterPro" id="IPR002654">
    <property type="entry name" value="Glyco_trans_25"/>
</dbReference>
<accession>A0A833PAV2</accession>
<evidence type="ECO:0000313" key="3">
    <source>
        <dbReference type="Proteomes" id="UP000490535"/>
    </source>
</evidence>
<dbReference type="AlphaFoldDB" id="A0A833PAV2"/>
<reference evidence="3" key="1">
    <citation type="journal article" date="2020" name="MBio">
        <title>Horizontal gene transfer to a defensive symbiont with a reduced genome amongst a multipartite beetle microbiome.</title>
        <authorList>
            <person name="Waterworth S.C."/>
            <person name="Florez L.V."/>
            <person name="Rees E.R."/>
            <person name="Hertweck C."/>
            <person name="Kaltenpoth M."/>
            <person name="Kwan J.C."/>
        </authorList>
    </citation>
    <scope>NUCLEOTIDE SEQUENCE [LARGE SCALE GENOMIC DNA]</scope>
</reference>